<dbReference type="InterPro" id="IPR001080">
    <property type="entry name" value="3Fe4S_ferredoxin"/>
</dbReference>
<dbReference type="SUPFAM" id="SSF54862">
    <property type="entry name" value="4Fe-4S ferredoxins"/>
    <property type="match status" value="1"/>
</dbReference>
<dbReference type="KEGG" id="syc:syc2342_d"/>
<keyword evidence="2 4" id="KW-0408">Iron</keyword>
<keyword evidence="4" id="KW-0249">Electron transport</keyword>
<organism evidence="6 7">
    <name type="scientific">Synechococcus sp. (strain ATCC 27144 / PCC 6301 / SAUG 1402/1)</name>
    <name type="common">Anacystis nidulans</name>
    <dbReference type="NCBI Taxonomy" id="269084"/>
    <lineage>
        <taxon>Bacteria</taxon>
        <taxon>Bacillati</taxon>
        <taxon>Cyanobacteriota</taxon>
        <taxon>Cyanophyceae</taxon>
        <taxon>Synechococcales</taxon>
        <taxon>Synechococcaceae</taxon>
        <taxon>Synechococcus</taxon>
    </lineage>
</organism>
<dbReference type="Proteomes" id="UP000001175">
    <property type="component" value="Chromosome"/>
</dbReference>
<evidence type="ECO:0000313" key="7">
    <source>
        <dbReference type="Proteomes" id="UP000001175"/>
    </source>
</evidence>
<gene>
    <name evidence="6" type="ordered locus">syc2342_d</name>
</gene>
<evidence type="ECO:0000256" key="2">
    <source>
        <dbReference type="ARBA" id="ARBA00023004"/>
    </source>
</evidence>
<dbReference type="GeneID" id="72430620"/>
<dbReference type="GO" id="GO:0005506">
    <property type="term" value="F:iron ion binding"/>
    <property type="evidence" value="ECO:0007669"/>
    <property type="project" value="UniProtKB-UniRule"/>
</dbReference>
<dbReference type="AlphaFoldDB" id="A0A0H3K541"/>
<reference evidence="6 7" key="1">
    <citation type="journal article" date="2007" name="Photosyn. Res.">
        <title>Complete nucleotide sequence of the freshwater unicellular cyanobacterium Synechococcus elongatus PCC 6301 chromosome: gene content and organization.</title>
        <authorList>
            <person name="Sugita C."/>
            <person name="Ogata K."/>
            <person name="Shikata M."/>
            <person name="Jikuya H."/>
            <person name="Takano J."/>
            <person name="Furumichi M."/>
            <person name="Kanehisa M."/>
            <person name="Omata T."/>
            <person name="Sugiura M."/>
            <person name="Sugita M."/>
        </authorList>
    </citation>
    <scope>NUCLEOTIDE SEQUENCE [LARGE SCALE GENOMIC DNA]</scope>
    <source>
        <strain evidence="7">ATCC 27144 / PCC 6301 / SAUG 1402/1</strain>
    </source>
</reference>
<dbReference type="Pfam" id="PF13370">
    <property type="entry name" value="Fer4_13"/>
    <property type="match status" value="1"/>
</dbReference>
<sequence length="130" mass="14848">MTTPDRSGLEPELGGSLRHGQARSGLEPELGGELRQKLVWVDEVTCIGCRYCSHVATNTFYIEPDYGRSRVVRQNGDPEELVQEAIDTCPVDCIHWVNPSELRQLEAERRNQVIMPLGFPQERSKQRRRT</sequence>
<keyword evidence="1 4" id="KW-0479">Metal-binding</keyword>
<evidence type="ECO:0000313" key="6">
    <source>
        <dbReference type="EMBL" id="BAD80532.1"/>
    </source>
</evidence>
<dbReference type="RefSeq" id="WP_011244652.1">
    <property type="nucleotide sequence ID" value="NC_006576.1"/>
</dbReference>
<accession>A0A0H3K541</accession>
<name>A0A0H3K541_SYNP6</name>
<dbReference type="EMBL" id="AP008231">
    <property type="protein sequence ID" value="BAD80532.1"/>
    <property type="molecule type" value="Genomic_DNA"/>
</dbReference>
<protein>
    <recommendedName>
        <fullName evidence="4">Ferredoxin</fullName>
    </recommendedName>
</protein>
<comment type="function">
    <text evidence="4">Ferredoxins are iron-sulfur proteins that transfer electrons in a wide variety of metabolic reactions.</text>
</comment>
<dbReference type="PANTHER" id="PTHR44579:SF2">
    <property type="entry name" value="OS01G0730500 PROTEIN"/>
    <property type="match status" value="1"/>
</dbReference>
<dbReference type="PRINTS" id="PR00352">
    <property type="entry name" value="3FE4SFRDOXIN"/>
</dbReference>
<evidence type="ECO:0000256" key="1">
    <source>
        <dbReference type="ARBA" id="ARBA00022723"/>
    </source>
</evidence>
<dbReference type="GO" id="GO:0051536">
    <property type="term" value="F:iron-sulfur cluster binding"/>
    <property type="evidence" value="ECO:0007669"/>
    <property type="project" value="UniProtKB-KW"/>
</dbReference>
<dbReference type="eggNOG" id="COG1141">
    <property type="taxonomic scope" value="Bacteria"/>
</dbReference>
<keyword evidence="4" id="KW-0813">Transport</keyword>
<evidence type="ECO:0000256" key="3">
    <source>
        <dbReference type="ARBA" id="ARBA00023014"/>
    </source>
</evidence>
<evidence type="ECO:0000256" key="4">
    <source>
        <dbReference type="RuleBase" id="RU368020"/>
    </source>
</evidence>
<dbReference type="GO" id="GO:0009055">
    <property type="term" value="F:electron transfer activity"/>
    <property type="evidence" value="ECO:0007669"/>
    <property type="project" value="UniProtKB-UniRule"/>
</dbReference>
<feature type="region of interest" description="Disordered" evidence="5">
    <location>
        <begin position="1"/>
        <end position="25"/>
    </location>
</feature>
<evidence type="ECO:0000256" key="5">
    <source>
        <dbReference type="SAM" id="MobiDB-lite"/>
    </source>
</evidence>
<keyword evidence="3 4" id="KW-0411">Iron-sulfur</keyword>
<dbReference type="Gene3D" id="3.30.70.20">
    <property type="match status" value="1"/>
</dbReference>
<proteinExistence type="predicted"/>
<dbReference type="PANTHER" id="PTHR44579">
    <property type="entry name" value="OS01G0730500 PROTEIN"/>
    <property type="match status" value="1"/>
</dbReference>